<dbReference type="PANTHER" id="PTHR30595:SF6">
    <property type="entry name" value="SCHLAFEN ALBA-2 DOMAIN-CONTAINING PROTEIN"/>
    <property type="match status" value="1"/>
</dbReference>
<protein>
    <submittedName>
        <fullName evidence="2">DNA binding domain-containing protein</fullName>
    </submittedName>
</protein>
<sequence length="216" mass="24737">MEFKENYSPAIAREICAMANTTGGTILIGVTDDGTIKPLNFSNKLRSEIMDLVRNFDPRLKVFIEEADGVIIINVPDGNEKPYSTGGRFYLRHGANSQQLSRNEIRDFFMKEGLVVFDDQLNQDFEITRHLDPKIFDRFLEMTRISKILPGIELLENLSVVKDGKMKNAGVLLFSREVTRFFIQATINCVYFRGKERYTILDREELVALQTSVDDV</sequence>
<evidence type="ECO:0000313" key="3">
    <source>
        <dbReference type="Proteomes" id="UP001196980"/>
    </source>
</evidence>
<dbReference type="InterPro" id="IPR007421">
    <property type="entry name" value="Schlafen_AlbA_2_dom"/>
</dbReference>
<reference evidence="2 3" key="1">
    <citation type="journal article" date="2020" name="J Geophys Res Biogeosci">
        <title>Magnetotaxis as an Adaptation to Enable Bacterial Shuttling of Microbial Sulfur and Sulfur Cycling Across Aquatic Oxic#Anoxic Interfaces.</title>
        <authorList>
            <person name="Li J."/>
            <person name="Liu P."/>
            <person name="Wang J."/>
            <person name="Roberts A.P."/>
            <person name="Pan Y."/>
        </authorList>
    </citation>
    <scope>NUCLEOTIDE SEQUENCE [LARGE SCALE GENOMIC DNA]</scope>
    <source>
        <strain evidence="2 3">MYR-1_YQ</strain>
    </source>
</reference>
<dbReference type="RefSeq" id="WP_218252329.1">
    <property type="nucleotide sequence ID" value="NZ_JABXWD010000139.1"/>
</dbReference>
<dbReference type="PANTHER" id="PTHR30595">
    <property type="entry name" value="GLPR-RELATED TRANSCRIPTIONAL REPRESSOR"/>
    <property type="match status" value="1"/>
</dbReference>
<feature type="domain" description="Schlafen AlbA-2" evidence="1">
    <location>
        <begin position="1"/>
        <end position="100"/>
    </location>
</feature>
<proteinExistence type="predicted"/>
<gene>
    <name evidence="2" type="ORF">HWQ67_08885</name>
</gene>
<accession>A0ABS6RYH1</accession>
<dbReference type="EMBL" id="JABXWD010000139">
    <property type="protein sequence ID" value="MBV6341700.1"/>
    <property type="molecule type" value="Genomic_DNA"/>
</dbReference>
<evidence type="ECO:0000259" key="1">
    <source>
        <dbReference type="Pfam" id="PF04326"/>
    </source>
</evidence>
<comment type="caution">
    <text evidence="2">The sequence shown here is derived from an EMBL/GenBank/DDBJ whole genome shotgun (WGS) entry which is preliminary data.</text>
</comment>
<evidence type="ECO:0000313" key="2">
    <source>
        <dbReference type="EMBL" id="MBV6341700.1"/>
    </source>
</evidence>
<dbReference type="Proteomes" id="UP001196980">
    <property type="component" value="Unassembled WGS sequence"/>
</dbReference>
<name>A0ABS6RYH1_9BACT</name>
<keyword evidence="3" id="KW-1185">Reference proteome</keyword>
<dbReference type="Pfam" id="PF04326">
    <property type="entry name" value="SLFN_AlbA_2"/>
    <property type="match status" value="1"/>
</dbReference>
<organism evidence="2 3">
    <name type="scientific">Candidatus Magnetobacterium casense</name>
    <dbReference type="NCBI Taxonomy" id="1455061"/>
    <lineage>
        <taxon>Bacteria</taxon>
        <taxon>Pseudomonadati</taxon>
        <taxon>Nitrospirota</taxon>
        <taxon>Thermodesulfovibrionia</taxon>
        <taxon>Thermodesulfovibrionales</taxon>
        <taxon>Candidatus Magnetobacteriaceae</taxon>
        <taxon>Candidatus Magnetobacterium</taxon>
    </lineage>
</organism>